<feature type="domain" description="RNA-binding S4" evidence="2">
    <location>
        <begin position="175"/>
        <end position="243"/>
    </location>
</feature>
<keyword evidence="4" id="KW-1185">Reference proteome</keyword>
<dbReference type="OrthoDB" id="9812787at2"/>
<dbReference type="SUPFAM" id="SSF55174">
    <property type="entry name" value="Alpha-L RNA-binding motif"/>
    <property type="match status" value="1"/>
</dbReference>
<evidence type="ECO:0000256" key="1">
    <source>
        <dbReference type="PROSITE-ProRule" id="PRU00182"/>
    </source>
</evidence>
<proteinExistence type="predicted"/>
<dbReference type="STRING" id="118967.SAMN02745191_2145"/>
<organism evidence="3 4">
    <name type="scientific">Anaerorhabdus furcosa</name>
    <dbReference type="NCBI Taxonomy" id="118967"/>
    <lineage>
        <taxon>Bacteria</taxon>
        <taxon>Bacillati</taxon>
        <taxon>Bacillota</taxon>
        <taxon>Erysipelotrichia</taxon>
        <taxon>Erysipelotrichales</taxon>
        <taxon>Erysipelotrichaceae</taxon>
        <taxon>Anaerorhabdus</taxon>
    </lineage>
</organism>
<dbReference type="CDD" id="cd00165">
    <property type="entry name" value="S4"/>
    <property type="match status" value="1"/>
</dbReference>
<gene>
    <name evidence="3" type="ORF">SAMN02745191_2145</name>
</gene>
<dbReference type="InterPro" id="IPR012677">
    <property type="entry name" value="Nucleotide-bd_a/b_plait_sf"/>
</dbReference>
<protein>
    <submittedName>
        <fullName evidence="3">RNA-binding protein YlmH, contains S4-like domain</fullName>
    </submittedName>
</protein>
<dbReference type="Gene3D" id="3.10.290.10">
    <property type="entry name" value="RNA-binding S4 domain"/>
    <property type="match status" value="1"/>
</dbReference>
<dbReference type="GO" id="GO:0003723">
    <property type="term" value="F:RNA binding"/>
    <property type="evidence" value="ECO:0007669"/>
    <property type="project" value="UniProtKB-KW"/>
</dbReference>
<dbReference type="InterPro" id="IPR036986">
    <property type="entry name" value="S4_RNA-bd_sf"/>
</dbReference>
<evidence type="ECO:0000259" key="2">
    <source>
        <dbReference type="SMART" id="SM00363"/>
    </source>
</evidence>
<dbReference type="SMART" id="SM00363">
    <property type="entry name" value="S4"/>
    <property type="match status" value="1"/>
</dbReference>
<dbReference type="Gene3D" id="3.30.1370.160">
    <property type="match status" value="1"/>
</dbReference>
<dbReference type="PROSITE" id="PS50889">
    <property type="entry name" value="S4"/>
    <property type="match status" value="1"/>
</dbReference>
<name>A0A1T4PST5_9FIRM</name>
<dbReference type="RefSeq" id="WP_078712541.1">
    <property type="nucleotide sequence ID" value="NZ_FUWY01000007.1"/>
</dbReference>
<sequence length="251" mass="29080">MKTNNSLLEHYRGNESFVARVNDWIEQSQRYHKPVMTPFLNEAECALVEKICGKKIPYRMDGGYLDATLKRVVFFDEDDFSLVVCLSASFNTKFESIGHRDVLGALMNIGIERNQLGDLWVNDDLIVCYTTEKQAEYIIQNCTKIKRSTIQFRISPKHYEQIIKKEKFTTTISSERLDNVVGAMIQKSRKIAQEYILSQKVRVNHEVLEETSKLCNNGDTISIRGVGKFIYLGKLKTTRKDRILIEFEKYS</sequence>
<dbReference type="EMBL" id="FUWY01000007">
    <property type="protein sequence ID" value="SJZ94704.1"/>
    <property type="molecule type" value="Genomic_DNA"/>
</dbReference>
<evidence type="ECO:0000313" key="3">
    <source>
        <dbReference type="EMBL" id="SJZ94704.1"/>
    </source>
</evidence>
<keyword evidence="1" id="KW-0694">RNA-binding</keyword>
<dbReference type="Pfam" id="PF01479">
    <property type="entry name" value="S4"/>
    <property type="match status" value="1"/>
</dbReference>
<reference evidence="4" key="1">
    <citation type="submission" date="2017-02" db="EMBL/GenBank/DDBJ databases">
        <authorList>
            <person name="Varghese N."/>
            <person name="Submissions S."/>
        </authorList>
    </citation>
    <scope>NUCLEOTIDE SEQUENCE [LARGE SCALE GENOMIC DNA]</scope>
    <source>
        <strain evidence="4">ATCC 25662</strain>
    </source>
</reference>
<dbReference type="AlphaFoldDB" id="A0A1T4PST5"/>
<accession>A0A1T4PST5</accession>
<dbReference type="Pfam" id="PF17774">
    <property type="entry name" value="YlmH_RBD"/>
    <property type="match status" value="1"/>
</dbReference>
<evidence type="ECO:0000313" key="4">
    <source>
        <dbReference type="Proteomes" id="UP000243297"/>
    </source>
</evidence>
<dbReference type="InterPro" id="IPR040591">
    <property type="entry name" value="RqcP2_RBD"/>
</dbReference>
<dbReference type="Gene3D" id="3.30.70.330">
    <property type="match status" value="1"/>
</dbReference>
<dbReference type="InterPro" id="IPR002942">
    <property type="entry name" value="S4_RNA-bd"/>
</dbReference>
<dbReference type="Proteomes" id="UP000243297">
    <property type="component" value="Unassembled WGS sequence"/>
</dbReference>